<keyword evidence="3 6" id="KW-0689">Ribosomal protein</keyword>
<dbReference type="Gene3D" id="6.10.250.290">
    <property type="match status" value="1"/>
</dbReference>
<evidence type="ECO:0000313" key="7">
    <source>
        <dbReference type="EMBL" id="MET4683035.1"/>
    </source>
</evidence>
<keyword evidence="8" id="KW-1185">Reference proteome</keyword>
<gene>
    <name evidence="6" type="primary">rplJ</name>
    <name evidence="7" type="ORF">ABIE19_000944</name>
</gene>
<organism evidence="7 8">
    <name type="scientific">Brevundimonas faecalis</name>
    <dbReference type="NCBI Taxonomy" id="947378"/>
    <lineage>
        <taxon>Bacteria</taxon>
        <taxon>Pseudomonadati</taxon>
        <taxon>Pseudomonadota</taxon>
        <taxon>Alphaproteobacteria</taxon>
        <taxon>Caulobacterales</taxon>
        <taxon>Caulobacteraceae</taxon>
        <taxon>Brevundimonas</taxon>
    </lineage>
</organism>
<dbReference type="Pfam" id="PF00466">
    <property type="entry name" value="Ribosomal_L10"/>
    <property type="match status" value="1"/>
</dbReference>
<accession>A0ABV2R9D6</accession>
<keyword evidence="6" id="KW-0699">rRNA-binding</keyword>
<comment type="subunit">
    <text evidence="6">Part of the ribosomal stalk of the 50S ribosomal subunit. The N-terminus interacts with L11 and the large rRNA to form the base of the stalk. The C-terminus forms an elongated spine to which L12 dimers bind in a sequential fashion forming a multimeric L10(L12)X complex.</text>
</comment>
<dbReference type="InterPro" id="IPR043141">
    <property type="entry name" value="Ribosomal_uL10-like_sf"/>
</dbReference>
<evidence type="ECO:0000256" key="5">
    <source>
        <dbReference type="ARBA" id="ARBA00035202"/>
    </source>
</evidence>
<comment type="function">
    <text evidence="1 6">Forms part of the ribosomal stalk, playing a central role in the interaction of the ribosome with GTP-bound translation factors.</text>
</comment>
<dbReference type="InterPro" id="IPR002363">
    <property type="entry name" value="Ribosomal_uL10_CS_bac"/>
</dbReference>
<comment type="similarity">
    <text evidence="2 6">Belongs to the universal ribosomal protein uL10 family.</text>
</comment>
<evidence type="ECO:0000256" key="1">
    <source>
        <dbReference type="ARBA" id="ARBA00002633"/>
    </source>
</evidence>
<dbReference type="HAMAP" id="MF_00362">
    <property type="entry name" value="Ribosomal_uL10"/>
    <property type="match status" value="1"/>
</dbReference>
<proteinExistence type="inferred from homology"/>
<evidence type="ECO:0000256" key="4">
    <source>
        <dbReference type="ARBA" id="ARBA00023274"/>
    </source>
</evidence>
<keyword evidence="4 6" id="KW-0687">Ribonucleoprotein</keyword>
<evidence type="ECO:0000256" key="2">
    <source>
        <dbReference type="ARBA" id="ARBA00008889"/>
    </source>
</evidence>
<dbReference type="EMBL" id="JBEPTF010000001">
    <property type="protein sequence ID" value="MET4683035.1"/>
    <property type="molecule type" value="Genomic_DNA"/>
</dbReference>
<dbReference type="Gene3D" id="3.30.70.1730">
    <property type="match status" value="1"/>
</dbReference>
<dbReference type="InterPro" id="IPR022973">
    <property type="entry name" value="Ribosomal_uL10_bac"/>
</dbReference>
<dbReference type="CDD" id="cd05797">
    <property type="entry name" value="Ribosomal_L10"/>
    <property type="match status" value="1"/>
</dbReference>
<dbReference type="InterPro" id="IPR001790">
    <property type="entry name" value="Ribosomal_uL10"/>
</dbReference>
<dbReference type="PANTHER" id="PTHR11560">
    <property type="entry name" value="39S RIBOSOMAL PROTEIN L10, MITOCHONDRIAL"/>
    <property type="match status" value="1"/>
</dbReference>
<dbReference type="InterPro" id="IPR047865">
    <property type="entry name" value="Ribosomal_uL10_bac_type"/>
</dbReference>
<keyword evidence="6" id="KW-0694">RNA-binding</keyword>
<protein>
    <recommendedName>
        <fullName evidence="5 6">Large ribosomal subunit protein uL10</fullName>
    </recommendedName>
</protein>
<dbReference type="Proteomes" id="UP001549313">
    <property type="component" value="Unassembled WGS sequence"/>
</dbReference>
<comment type="caution">
    <text evidence="7">The sequence shown here is derived from an EMBL/GenBank/DDBJ whole genome shotgun (WGS) entry which is preliminary data.</text>
</comment>
<name>A0ABV2R9D6_9CAUL</name>
<dbReference type="NCBIfam" id="NF000955">
    <property type="entry name" value="PRK00099.1-1"/>
    <property type="match status" value="1"/>
</dbReference>
<reference evidence="7 8" key="1">
    <citation type="submission" date="2024-06" db="EMBL/GenBank/DDBJ databases">
        <title>Sorghum-associated microbial communities from plants grown in Nebraska, USA.</title>
        <authorList>
            <person name="Schachtman D."/>
        </authorList>
    </citation>
    <scope>NUCLEOTIDE SEQUENCE [LARGE SCALE GENOMIC DNA]</scope>
    <source>
        <strain evidence="7 8">2814</strain>
    </source>
</reference>
<dbReference type="PROSITE" id="PS01109">
    <property type="entry name" value="RIBOSOMAL_L10"/>
    <property type="match status" value="1"/>
</dbReference>
<dbReference type="GO" id="GO:0005840">
    <property type="term" value="C:ribosome"/>
    <property type="evidence" value="ECO:0007669"/>
    <property type="project" value="UniProtKB-KW"/>
</dbReference>
<sequence>MQRPFALLVSRRAGLLPSDNKTGLNAVQRCMALKPNPSSGISPAANTELETAMDRAQKAESIESLKSVFADAGAVVVTHNLGLTVAEMEDLRGRLRKEGGAFKVVKNRLALKALGVEEGSAYHDLFKGPVGIAYASDPVTAAKVAAEFAKGNDKFKLIGGFMGDKVLDAAGVDALSKLPSLDQLRGKLIGLLQAPATKVAGVLQAPAGQLARVFNAYATKDAA</sequence>
<evidence type="ECO:0000256" key="6">
    <source>
        <dbReference type="HAMAP-Rule" id="MF_00362"/>
    </source>
</evidence>
<evidence type="ECO:0000256" key="3">
    <source>
        <dbReference type="ARBA" id="ARBA00022980"/>
    </source>
</evidence>
<dbReference type="SUPFAM" id="SSF160369">
    <property type="entry name" value="Ribosomal protein L10-like"/>
    <property type="match status" value="1"/>
</dbReference>
<evidence type="ECO:0000313" key="8">
    <source>
        <dbReference type="Proteomes" id="UP001549313"/>
    </source>
</evidence>